<dbReference type="InterPro" id="IPR011990">
    <property type="entry name" value="TPR-like_helical_dom_sf"/>
</dbReference>
<evidence type="ECO:0000313" key="2">
    <source>
        <dbReference type="Proteomes" id="UP000093510"/>
    </source>
</evidence>
<dbReference type="EMBL" id="LVEP01000013">
    <property type="protein sequence ID" value="OCB77907.1"/>
    <property type="molecule type" value="Genomic_DNA"/>
</dbReference>
<sequence>MKLYNCICFFLLSNFIYSQEFKTETKLYLEDLKKRNNDTLDITTPRKIFEIGYRNCYYGQNERGEELMQFGLKNMKDVTPEDIRHSSVQNTKNGFFVQAIEKLDKACVLDSTSHGYYGWVLLFFYHDYKRALEHFNLYDNLTPTFSDVANGDDIHFLKGIAEMKLGNYKKSIIEFNLSQSTSDKRGAKLNYPFELQLYKGRCYEKVKKFKKALNCYDIANKIVEVSDNYYYKAMLLKKMQQPKQALINLEKAYQLIKVGRKNRDNYYEVFDEIYIQDISNELESLKK</sequence>
<dbReference type="Gene3D" id="1.25.40.10">
    <property type="entry name" value="Tetratricopeptide repeat domain"/>
    <property type="match status" value="1"/>
</dbReference>
<gene>
    <name evidence="1" type="ORF">LPBF_02865</name>
</gene>
<reference evidence="1 2" key="1">
    <citation type="submission" date="2016-03" db="EMBL/GenBank/DDBJ databases">
        <authorList>
            <person name="Ploux O."/>
        </authorList>
    </citation>
    <scope>NUCLEOTIDE SEQUENCE [LARGE SCALE GENOMIC DNA]</scope>
    <source>
        <strain evidence="1 2">LPB0076</strain>
    </source>
</reference>
<keyword evidence="2" id="KW-1185">Reference proteome</keyword>
<accession>A0A1B9E7H1</accession>
<dbReference type="RefSeq" id="WP_066332223.1">
    <property type="nucleotide sequence ID" value="NZ_CP017688.1"/>
</dbReference>
<comment type="caution">
    <text evidence="1">The sequence shown here is derived from an EMBL/GenBank/DDBJ whole genome shotgun (WGS) entry which is preliminary data.</text>
</comment>
<dbReference type="SUPFAM" id="SSF48452">
    <property type="entry name" value="TPR-like"/>
    <property type="match status" value="1"/>
</dbReference>
<dbReference type="STRING" id="1763534.GCA_001831475_02599"/>
<proteinExistence type="predicted"/>
<dbReference type="AlphaFoldDB" id="A0A1B9E7H1"/>
<dbReference type="OrthoDB" id="935812at2"/>
<protein>
    <recommendedName>
        <fullName evidence="3">Tetratricopeptide repeat protein</fullName>
    </recommendedName>
</protein>
<name>A0A1B9E7H1_9FLAO</name>
<evidence type="ECO:0008006" key="3">
    <source>
        <dbReference type="Google" id="ProtNLM"/>
    </source>
</evidence>
<dbReference type="Proteomes" id="UP000093510">
    <property type="component" value="Unassembled WGS sequence"/>
</dbReference>
<organism evidence="1 2">
    <name type="scientific">Flavobacterium crassostreae</name>
    <dbReference type="NCBI Taxonomy" id="1763534"/>
    <lineage>
        <taxon>Bacteria</taxon>
        <taxon>Pseudomonadati</taxon>
        <taxon>Bacteroidota</taxon>
        <taxon>Flavobacteriia</taxon>
        <taxon>Flavobacteriales</taxon>
        <taxon>Flavobacteriaceae</taxon>
        <taxon>Flavobacterium</taxon>
    </lineage>
</organism>
<evidence type="ECO:0000313" key="1">
    <source>
        <dbReference type="EMBL" id="OCB77907.1"/>
    </source>
</evidence>